<keyword evidence="2" id="KW-1185">Reference proteome</keyword>
<evidence type="ECO:0000313" key="2">
    <source>
        <dbReference type="Proteomes" id="UP000054321"/>
    </source>
</evidence>
<proteinExistence type="predicted"/>
<dbReference type="Proteomes" id="UP000054321">
    <property type="component" value="Unassembled WGS sequence"/>
</dbReference>
<gene>
    <name evidence="1" type="ORF">OIDMADRAFT_20931</name>
</gene>
<dbReference type="HOGENOM" id="CLU_2979697_0_0_1"/>
<dbReference type="InParanoid" id="A0A0C3GIP9"/>
<protein>
    <submittedName>
        <fullName evidence="1">Uncharacterized protein</fullName>
    </submittedName>
</protein>
<organism evidence="1 2">
    <name type="scientific">Oidiodendron maius (strain Zn)</name>
    <dbReference type="NCBI Taxonomy" id="913774"/>
    <lineage>
        <taxon>Eukaryota</taxon>
        <taxon>Fungi</taxon>
        <taxon>Dikarya</taxon>
        <taxon>Ascomycota</taxon>
        <taxon>Pezizomycotina</taxon>
        <taxon>Leotiomycetes</taxon>
        <taxon>Leotiomycetes incertae sedis</taxon>
        <taxon>Myxotrichaceae</taxon>
        <taxon>Oidiodendron</taxon>
    </lineage>
</organism>
<reference evidence="1 2" key="1">
    <citation type="submission" date="2014-04" db="EMBL/GenBank/DDBJ databases">
        <authorList>
            <consortium name="DOE Joint Genome Institute"/>
            <person name="Kuo A."/>
            <person name="Martino E."/>
            <person name="Perotto S."/>
            <person name="Kohler A."/>
            <person name="Nagy L.G."/>
            <person name="Floudas D."/>
            <person name="Copeland A."/>
            <person name="Barry K.W."/>
            <person name="Cichocki N."/>
            <person name="Veneault-Fourrey C."/>
            <person name="LaButti K."/>
            <person name="Lindquist E.A."/>
            <person name="Lipzen A."/>
            <person name="Lundell T."/>
            <person name="Morin E."/>
            <person name="Murat C."/>
            <person name="Sun H."/>
            <person name="Tunlid A."/>
            <person name="Henrissat B."/>
            <person name="Grigoriev I.V."/>
            <person name="Hibbett D.S."/>
            <person name="Martin F."/>
            <person name="Nordberg H.P."/>
            <person name="Cantor M.N."/>
            <person name="Hua S.X."/>
        </authorList>
    </citation>
    <scope>NUCLEOTIDE SEQUENCE [LARGE SCALE GENOMIC DNA]</scope>
    <source>
        <strain evidence="1 2">Zn</strain>
    </source>
</reference>
<sequence>MRIELQYPLTISAPLSFHHLIQFLFPPSHAQTTSKVGYGMSDWHRNRLTEAMRDVVVY</sequence>
<evidence type="ECO:0000313" key="1">
    <source>
        <dbReference type="EMBL" id="KIM96020.1"/>
    </source>
</evidence>
<dbReference type="AlphaFoldDB" id="A0A0C3GIP9"/>
<name>A0A0C3GIP9_OIDMZ</name>
<dbReference type="EMBL" id="KN832885">
    <property type="protein sequence ID" value="KIM96020.1"/>
    <property type="molecule type" value="Genomic_DNA"/>
</dbReference>
<accession>A0A0C3GIP9</accession>
<reference evidence="2" key="2">
    <citation type="submission" date="2015-01" db="EMBL/GenBank/DDBJ databases">
        <title>Evolutionary Origins and Diversification of the Mycorrhizal Mutualists.</title>
        <authorList>
            <consortium name="DOE Joint Genome Institute"/>
            <consortium name="Mycorrhizal Genomics Consortium"/>
            <person name="Kohler A."/>
            <person name="Kuo A."/>
            <person name="Nagy L.G."/>
            <person name="Floudas D."/>
            <person name="Copeland A."/>
            <person name="Barry K.W."/>
            <person name="Cichocki N."/>
            <person name="Veneault-Fourrey C."/>
            <person name="LaButti K."/>
            <person name="Lindquist E.A."/>
            <person name="Lipzen A."/>
            <person name="Lundell T."/>
            <person name="Morin E."/>
            <person name="Murat C."/>
            <person name="Riley R."/>
            <person name="Ohm R."/>
            <person name="Sun H."/>
            <person name="Tunlid A."/>
            <person name="Henrissat B."/>
            <person name="Grigoriev I.V."/>
            <person name="Hibbett D.S."/>
            <person name="Martin F."/>
        </authorList>
    </citation>
    <scope>NUCLEOTIDE SEQUENCE [LARGE SCALE GENOMIC DNA]</scope>
    <source>
        <strain evidence="2">Zn</strain>
    </source>
</reference>